<keyword evidence="2" id="KW-1185">Reference proteome</keyword>
<protein>
    <submittedName>
        <fullName evidence="1">Uncharacterized protein</fullName>
    </submittedName>
</protein>
<sequence length="517" mass="56934">MASANLLGSSSLSLATHSTTKTTAASAFLSLFHPKFGRSAISYSDRSLTAVVAAAGIQKRLSGNGFFGNIEAFRRNEVCKRVEIVKDMVVVRIFAGMNSRKLEGRKLRVAVVGGGPAGGSAAETLAKGGIETFLFERKLDNAKPCGGAIPLCMVGEFDLPQDIIDRKVTKMKMISPSNVAVDVGRTLNENEYIGMVRREVLDSYMRDRAASFGAQVINGLYLRMEAPKDEDSPYVLHYTRYDGKSKVGTPSKLEVDAIVGADGANSRVAKDIDAGDYDYAIAFQERIKIPDEKMAYYENLAEMYVGADVSPDFYGWVFPKCDHVAVGTGTVIDKPAIKKYQTATRNRAKDKIEGGKIIRVEAHPIPEHPRPRRVKDRVALVGDAAGYVTKCSGEGIYFAAKSGRMCAEAIVEGSAFGQRMINEADLRTYLRKWDNKYWPTYKVLDILQKLFYRSNPAREAFVEMCADEYVQKMTFDSYLYKTVVPGNPLDDLKLAVNTIGSLVRAYALRNESLKATA</sequence>
<reference evidence="2" key="1">
    <citation type="journal article" date="2024" name="Proc. Natl. Acad. Sci. U.S.A.">
        <title>Extraordinary preservation of gene collinearity over three hundred million years revealed in homosporous lycophytes.</title>
        <authorList>
            <person name="Li C."/>
            <person name="Wickell D."/>
            <person name="Kuo L.Y."/>
            <person name="Chen X."/>
            <person name="Nie B."/>
            <person name="Liao X."/>
            <person name="Peng D."/>
            <person name="Ji J."/>
            <person name="Jenkins J."/>
            <person name="Williams M."/>
            <person name="Shu S."/>
            <person name="Plott C."/>
            <person name="Barry K."/>
            <person name="Rajasekar S."/>
            <person name="Grimwood J."/>
            <person name="Han X."/>
            <person name="Sun S."/>
            <person name="Hou Z."/>
            <person name="He W."/>
            <person name="Dai G."/>
            <person name="Sun C."/>
            <person name="Schmutz J."/>
            <person name="Leebens-Mack J.H."/>
            <person name="Li F.W."/>
            <person name="Wang L."/>
        </authorList>
    </citation>
    <scope>NUCLEOTIDE SEQUENCE [LARGE SCALE GENOMIC DNA]</scope>
    <source>
        <strain evidence="2">cv. PW_Plant_1</strain>
    </source>
</reference>
<comment type="caution">
    <text evidence="1">The sequence shown here is derived from an EMBL/GenBank/DDBJ whole genome shotgun (WGS) entry which is preliminary data.</text>
</comment>
<dbReference type="Proteomes" id="UP001162992">
    <property type="component" value="Chromosome 16"/>
</dbReference>
<evidence type="ECO:0000313" key="2">
    <source>
        <dbReference type="Proteomes" id="UP001162992"/>
    </source>
</evidence>
<name>A0ACC2BA08_DIPCM</name>
<evidence type="ECO:0000313" key="1">
    <source>
        <dbReference type="EMBL" id="KAJ7526570.1"/>
    </source>
</evidence>
<accession>A0ACC2BA08</accession>
<dbReference type="EMBL" id="CM055107">
    <property type="protein sequence ID" value="KAJ7526570.1"/>
    <property type="molecule type" value="Genomic_DNA"/>
</dbReference>
<proteinExistence type="predicted"/>
<organism evidence="1 2">
    <name type="scientific">Diphasiastrum complanatum</name>
    <name type="common">Issler's clubmoss</name>
    <name type="synonym">Lycopodium complanatum</name>
    <dbReference type="NCBI Taxonomy" id="34168"/>
    <lineage>
        <taxon>Eukaryota</taxon>
        <taxon>Viridiplantae</taxon>
        <taxon>Streptophyta</taxon>
        <taxon>Embryophyta</taxon>
        <taxon>Tracheophyta</taxon>
        <taxon>Lycopodiopsida</taxon>
        <taxon>Lycopodiales</taxon>
        <taxon>Lycopodiaceae</taxon>
        <taxon>Lycopodioideae</taxon>
        <taxon>Diphasiastrum</taxon>
    </lineage>
</organism>
<gene>
    <name evidence="1" type="ORF">O6H91_16G012700</name>
</gene>